<keyword evidence="2 9" id="KW-0645">Protease</keyword>
<evidence type="ECO:0000256" key="7">
    <source>
        <dbReference type="ARBA" id="ARBA00023049"/>
    </source>
</evidence>
<evidence type="ECO:0000256" key="9">
    <source>
        <dbReference type="RuleBase" id="RU366073"/>
    </source>
</evidence>
<dbReference type="Gene3D" id="3.10.450.40">
    <property type="match status" value="1"/>
</dbReference>
<feature type="signal peptide" evidence="9">
    <location>
        <begin position="1"/>
        <end position="22"/>
    </location>
</feature>
<keyword evidence="6 9" id="KW-0862">Zinc</keyword>
<evidence type="ECO:0000256" key="5">
    <source>
        <dbReference type="ARBA" id="ARBA00022801"/>
    </source>
</evidence>
<dbReference type="Gene3D" id="3.10.170.10">
    <property type="match status" value="1"/>
</dbReference>
<evidence type="ECO:0000256" key="6">
    <source>
        <dbReference type="ARBA" id="ARBA00022833"/>
    </source>
</evidence>
<evidence type="ECO:0000313" key="13">
    <source>
        <dbReference type="EMBL" id="MDR7133905.1"/>
    </source>
</evidence>
<protein>
    <recommendedName>
        <fullName evidence="9">Neutral metalloproteinase</fullName>
        <ecNumber evidence="9">3.4.24.-</ecNumber>
    </recommendedName>
</protein>
<evidence type="ECO:0000256" key="8">
    <source>
        <dbReference type="ARBA" id="ARBA00023145"/>
    </source>
</evidence>
<evidence type="ECO:0000256" key="4">
    <source>
        <dbReference type="ARBA" id="ARBA00022729"/>
    </source>
</evidence>
<dbReference type="EC" id="3.4.24.-" evidence="9"/>
<feature type="domain" description="Peptidase M4" evidence="10">
    <location>
        <begin position="207"/>
        <end position="358"/>
    </location>
</feature>
<dbReference type="InterPro" id="IPR011096">
    <property type="entry name" value="FTP_domain"/>
</dbReference>
<dbReference type="Gene3D" id="3.10.450.490">
    <property type="match status" value="1"/>
</dbReference>
<proteinExistence type="inferred from homology"/>
<evidence type="ECO:0000256" key="1">
    <source>
        <dbReference type="ARBA" id="ARBA00009388"/>
    </source>
</evidence>
<organism evidence="13 14">
    <name type="scientific">Lysobacter niastensis</name>
    <dbReference type="NCBI Taxonomy" id="380629"/>
    <lineage>
        <taxon>Bacteria</taxon>
        <taxon>Pseudomonadati</taxon>
        <taxon>Pseudomonadota</taxon>
        <taxon>Gammaproteobacteria</taxon>
        <taxon>Lysobacterales</taxon>
        <taxon>Lysobacteraceae</taxon>
        <taxon>Lysobacter</taxon>
    </lineage>
</organism>
<dbReference type="InterPro" id="IPR013856">
    <property type="entry name" value="Peptidase_M4_domain"/>
</dbReference>
<dbReference type="PRINTS" id="PR00730">
    <property type="entry name" value="THERMOLYSIN"/>
</dbReference>
<evidence type="ECO:0000256" key="3">
    <source>
        <dbReference type="ARBA" id="ARBA00022723"/>
    </source>
</evidence>
<keyword evidence="3" id="KW-0479">Metal-binding</keyword>
<evidence type="ECO:0000259" key="12">
    <source>
        <dbReference type="Pfam" id="PF07504"/>
    </source>
</evidence>
<keyword evidence="7 9" id="KW-0482">Metalloprotease</keyword>
<dbReference type="Pfam" id="PF02868">
    <property type="entry name" value="Peptidase_M4_C"/>
    <property type="match status" value="1"/>
</dbReference>
<dbReference type="SUPFAM" id="SSF55486">
    <property type="entry name" value="Metalloproteases ('zincins'), catalytic domain"/>
    <property type="match status" value="1"/>
</dbReference>
<dbReference type="RefSeq" id="WP_310059293.1">
    <property type="nucleotide sequence ID" value="NZ_JAVDVY010000001.1"/>
</dbReference>
<dbReference type="Gene3D" id="1.10.390.10">
    <property type="entry name" value="Neutral Protease Domain 2"/>
    <property type="match status" value="1"/>
</dbReference>
<sequence>MSSLAKALSVAILMGAAGQSAAAINGAVVDRALVAIRQNPTATRLSAADAFSARSVTVDRNGTEHVRMDRTYGGLPVLGGDIVVHSRAGTLQDASLTLVAPINVGITPALTVDAAITAAGVQFGTGFQAVPSASLVVYARGASPKLAYDVLYAGTKTDGTPTRMHYYVDALNGAILGKEDAIKTGTLPGTGGVTGTPAPPPNVTATTGTGRSLIAGVLSLGTQWNNTRRIFEMKDPTRGNTHITDAGNGYRTEASTLVVDADNKWGNGATTDRVSAAVDASYGFAKTWDFYKEKFGREGIRGDGVGAFGAVHYSINYVNAYWSDECFCMAFGDGNGTSIRPLVTLDIMGHEMSHGLTSVTAGLIYSSESGGLNEANSDILGTMVEYYVNNAQQPPNYIIGEGLFVTPAWNKAIRWMFKPNLDGISPDCYPSPTTPSNGISLANFKAMDVHYSSGVANHFYYLLAEGAVVPEGYGAGTPANLTPSSLVCNGNTTLAGIGREAAQQIWYRALTVYMVSNTDYAGARVATLNAAADLYGAGSANHNAVAAAWDAVTMQ</sequence>
<comment type="caution">
    <text evidence="13">The sequence shown here is derived from an EMBL/GenBank/DDBJ whole genome shotgun (WGS) entry which is preliminary data.</text>
</comment>
<dbReference type="Pfam" id="PF07504">
    <property type="entry name" value="FTP"/>
    <property type="match status" value="1"/>
</dbReference>
<dbReference type="PANTHER" id="PTHR33794">
    <property type="entry name" value="BACILLOLYSIN"/>
    <property type="match status" value="1"/>
</dbReference>
<keyword evidence="14" id="KW-1185">Reference proteome</keyword>
<evidence type="ECO:0000313" key="14">
    <source>
        <dbReference type="Proteomes" id="UP001251524"/>
    </source>
</evidence>
<dbReference type="PANTHER" id="PTHR33794:SF1">
    <property type="entry name" value="BACILLOLYSIN"/>
    <property type="match status" value="1"/>
</dbReference>
<accession>A0ABU1W9D2</accession>
<evidence type="ECO:0000259" key="11">
    <source>
        <dbReference type="Pfam" id="PF02868"/>
    </source>
</evidence>
<dbReference type="CDD" id="cd09597">
    <property type="entry name" value="M4_TLP"/>
    <property type="match status" value="1"/>
</dbReference>
<dbReference type="GO" id="GO:0008237">
    <property type="term" value="F:metallopeptidase activity"/>
    <property type="evidence" value="ECO:0007669"/>
    <property type="project" value="UniProtKB-KW"/>
</dbReference>
<keyword evidence="9" id="KW-0964">Secreted</keyword>
<keyword evidence="4 9" id="KW-0732">Signal</keyword>
<evidence type="ECO:0000256" key="2">
    <source>
        <dbReference type="ARBA" id="ARBA00022670"/>
    </source>
</evidence>
<keyword evidence="8" id="KW-0865">Zymogen</keyword>
<feature type="chain" id="PRO_5044975213" description="Neutral metalloproteinase" evidence="9">
    <location>
        <begin position="23"/>
        <end position="555"/>
    </location>
</feature>
<dbReference type="EMBL" id="JAVDVY010000001">
    <property type="protein sequence ID" value="MDR7133905.1"/>
    <property type="molecule type" value="Genomic_DNA"/>
</dbReference>
<dbReference type="InterPro" id="IPR001570">
    <property type="entry name" value="Peptidase_M4_C_domain"/>
</dbReference>
<dbReference type="InterPro" id="IPR023612">
    <property type="entry name" value="Peptidase_M4"/>
</dbReference>
<keyword evidence="5 9" id="KW-0378">Hydrolase</keyword>
<feature type="domain" description="FTP" evidence="12">
    <location>
        <begin position="50"/>
        <end position="94"/>
    </location>
</feature>
<reference evidence="13 14" key="1">
    <citation type="submission" date="2023-07" db="EMBL/GenBank/DDBJ databases">
        <title>Sorghum-associated microbial communities from plants grown in Nebraska, USA.</title>
        <authorList>
            <person name="Schachtman D."/>
        </authorList>
    </citation>
    <scope>NUCLEOTIDE SEQUENCE [LARGE SCALE GENOMIC DNA]</scope>
    <source>
        <strain evidence="13 14">BE198</strain>
    </source>
</reference>
<evidence type="ECO:0000259" key="10">
    <source>
        <dbReference type="Pfam" id="PF01447"/>
    </source>
</evidence>
<name>A0ABU1W9D2_9GAMM</name>
<comment type="cofactor">
    <cofactor evidence="9">
        <name>Zn(2+)</name>
        <dbReference type="ChEBI" id="CHEBI:29105"/>
    </cofactor>
</comment>
<feature type="domain" description="Peptidase M4 C-terminal" evidence="11">
    <location>
        <begin position="361"/>
        <end position="553"/>
    </location>
</feature>
<gene>
    <name evidence="13" type="ORF">J2X06_001089</name>
</gene>
<comment type="similarity">
    <text evidence="1 9">Belongs to the peptidase M4 family.</text>
</comment>
<dbReference type="InterPro" id="IPR050728">
    <property type="entry name" value="Zinc_Metalloprotease_M4"/>
</dbReference>
<dbReference type="InterPro" id="IPR027268">
    <property type="entry name" value="Peptidase_M4/M1_CTD_sf"/>
</dbReference>
<dbReference type="Pfam" id="PF01447">
    <property type="entry name" value="Peptidase_M4"/>
    <property type="match status" value="1"/>
</dbReference>
<dbReference type="Proteomes" id="UP001251524">
    <property type="component" value="Unassembled WGS sequence"/>
</dbReference>
<comment type="subcellular location">
    <subcellularLocation>
        <location evidence="9">Secreted</location>
    </subcellularLocation>
</comment>
<comment type="function">
    <text evidence="9">Extracellular zinc metalloprotease.</text>
</comment>